<dbReference type="Pfam" id="PF07833">
    <property type="entry name" value="Cu_amine_oxidN1"/>
    <property type="match status" value="1"/>
</dbReference>
<reference evidence="2 3" key="1">
    <citation type="submission" date="2019-07" db="EMBL/GenBank/DDBJ databases">
        <title>Paenibacillus thiaminolyticus NRRL B-4156.</title>
        <authorList>
            <person name="Hehnly C."/>
            <person name="Zhang L."/>
        </authorList>
    </citation>
    <scope>NUCLEOTIDE SEQUENCE [LARGE SCALE GENOMIC DNA]</scope>
    <source>
        <strain evidence="2 3">NRRL B-4156</strain>
    </source>
</reference>
<protein>
    <submittedName>
        <fullName evidence="2">Copper amine oxidase N-terminal domain-containing protein</fullName>
    </submittedName>
</protein>
<dbReference type="InterPro" id="IPR036582">
    <property type="entry name" value="Mao_N_sf"/>
</dbReference>
<feature type="domain" description="Copper amine oxidase-like N-terminal" evidence="1">
    <location>
        <begin position="30"/>
        <end position="140"/>
    </location>
</feature>
<dbReference type="Gene3D" id="3.30.457.10">
    <property type="entry name" value="Copper amine oxidase-like, N-terminal domain"/>
    <property type="match status" value="1"/>
</dbReference>
<dbReference type="AlphaFoldDB" id="A0AAP9DWL1"/>
<accession>A0AAP9DWL1</accession>
<name>A0AAP9DWL1_PANTH</name>
<organism evidence="2 3">
    <name type="scientific">Paenibacillus thiaminolyticus</name>
    <name type="common">Bacillus thiaminolyticus</name>
    <dbReference type="NCBI Taxonomy" id="49283"/>
    <lineage>
        <taxon>Bacteria</taxon>
        <taxon>Bacillati</taxon>
        <taxon>Bacillota</taxon>
        <taxon>Bacilli</taxon>
        <taxon>Bacillales</taxon>
        <taxon>Paenibacillaceae</taxon>
        <taxon>Paenibacillus</taxon>
    </lineage>
</organism>
<evidence type="ECO:0000259" key="1">
    <source>
        <dbReference type="Pfam" id="PF07833"/>
    </source>
</evidence>
<evidence type="ECO:0000313" key="3">
    <source>
        <dbReference type="Proteomes" id="UP000315377"/>
    </source>
</evidence>
<dbReference type="InterPro" id="IPR012854">
    <property type="entry name" value="Cu_amine_oxidase-like_N"/>
</dbReference>
<sequence>MRKLFFGMLAIVLSIGIGLPNVSASPIRVTVDGHDVAFPDEPPYVDKKSNRSMVPAKFVSEKLGANVKWNEALKQITFSYKNDTVTLGIGDNHAQVNGNTVTFGGGATVQNGRTMVPLRFISEVFHADVDWNSERNQVIITTSVHNVPKGTWIWDSRIIERDPDKLINFASDNHVTSVYLQIDADIAPTIYQDFIRSATEKRINVEALAGRPDWASKSEQDQIKKFIAWVQNYNATVKPEERFDGLHFDIEPYLLPEWKTDNKAILASWMDNMRLIEQEAKGSGMKITLDVPFWLNTVKVPGTEYSFSAWLLEKFDCLVIMDYRNFALGKNGIVENANAMMREAATLNKQVIVAVETAKNMESDRTSFYAKSIEAMEKELQAAHQKLTRHSSYAGFAIHEYKSWAAMK</sequence>
<gene>
    <name evidence="2" type="ORF">FLT43_21285</name>
</gene>
<dbReference type="Proteomes" id="UP000315377">
    <property type="component" value="Chromosome"/>
</dbReference>
<evidence type="ECO:0000313" key="2">
    <source>
        <dbReference type="EMBL" id="QDM45730.1"/>
    </source>
</evidence>
<proteinExistence type="predicted"/>
<dbReference type="SUPFAM" id="SSF55383">
    <property type="entry name" value="Copper amine oxidase, domain N"/>
    <property type="match status" value="1"/>
</dbReference>
<dbReference type="EMBL" id="CP041405">
    <property type="protein sequence ID" value="QDM45730.1"/>
    <property type="molecule type" value="Genomic_DNA"/>
</dbReference>